<dbReference type="Gene3D" id="3.40.50.300">
    <property type="entry name" value="P-loop containing nucleotide triphosphate hydrolases"/>
    <property type="match status" value="1"/>
</dbReference>
<dbReference type="SUPFAM" id="SSF52540">
    <property type="entry name" value="P-loop containing nucleoside triphosphate hydrolases"/>
    <property type="match status" value="1"/>
</dbReference>
<dbReference type="GO" id="GO:0005524">
    <property type="term" value="F:ATP binding"/>
    <property type="evidence" value="ECO:0007669"/>
    <property type="project" value="UniProtKB-KW"/>
</dbReference>
<name>A0ABV0JY94_9CYAN</name>
<evidence type="ECO:0000313" key="1">
    <source>
        <dbReference type="EMBL" id="MEP0945443.1"/>
    </source>
</evidence>
<dbReference type="EMBL" id="JAMPKX010000001">
    <property type="protein sequence ID" value="MEP0945443.1"/>
    <property type="molecule type" value="Genomic_DNA"/>
</dbReference>
<protein>
    <submittedName>
        <fullName evidence="1">ATP-binding protein</fullName>
    </submittedName>
</protein>
<sequence>MADVTLHLICGKIAAGKSTKARELASQPRTVLINQDEWLSTLYPDELNTLADYVRYSTRLNTVMGIHVEALLRAGLSVVLDFPANTVKSRQWMKAIVERAEAAHVLYYLDVPDAECKRRLRLRNESGTHEFAPTEADFDQFTSYFVPPAPEEGFNVITIHG</sequence>
<dbReference type="Pfam" id="PF13671">
    <property type="entry name" value="AAA_33"/>
    <property type="match status" value="1"/>
</dbReference>
<dbReference type="Proteomes" id="UP001482513">
    <property type="component" value="Unassembled WGS sequence"/>
</dbReference>
<keyword evidence="1" id="KW-0067">ATP-binding</keyword>
<gene>
    <name evidence="1" type="ORF">NC992_01025</name>
</gene>
<accession>A0ABV0JY94</accession>
<organism evidence="1 2">
    <name type="scientific">Leptolyngbya subtilissima DQ-A4</name>
    <dbReference type="NCBI Taxonomy" id="2933933"/>
    <lineage>
        <taxon>Bacteria</taxon>
        <taxon>Bacillati</taxon>
        <taxon>Cyanobacteriota</taxon>
        <taxon>Cyanophyceae</taxon>
        <taxon>Leptolyngbyales</taxon>
        <taxon>Leptolyngbyaceae</taxon>
        <taxon>Leptolyngbya group</taxon>
        <taxon>Leptolyngbya</taxon>
    </lineage>
</organism>
<dbReference type="InterPro" id="IPR027417">
    <property type="entry name" value="P-loop_NTPase"/>
</dbReference>
<keyword evidence="1" id="KW-0547">Nucleotide-binding</keyword>
<evidence type="ECO:0000313" key="2">
    <source>
        <dbReference type="Proteomes" id="UP001482513"/>
    </source>
</evidence>
<comment type="caution">
    <text evidence="1">The sequence shown here is derived from an EMBL/GenBank/DDBJ whole genome shotgun (WGS) entry which is preliminary data.</text>
</comment>
<proteinExistence type="predicted"/>
<reference evidence="1 2" key="1">
    <citation type="submission" date="2022-04" db="EMBL/GenBank/DDBJ databases">
        <title>Positive selection, recombination, and allopatry shape intraspecific diversity of widespread and dominant cyanobacteria.</title>
        <authorList>
            <person name="Wei J."/>
            <person name="Shu W."/>
            <person name="Hu C."/>
        </authorList>
    </citation>
    <scope>NUCLEOTIDE SEQUENCE [LARGE SCALE GENOMIC DNA]</scope>
    <source>
        <strain evidence="1 2">DQ-A4</strain>
    </source>
</reference>
<dbReference type="RefSeq" id="WP_190698200.1">
    <property type="nucleotide sequence ID" value="NZ_JAMPKX010000001.1"/>
</dbReference>
<keyword evidence="2" id="KW-1185">Reference proteome</keyword>